<dbReference type="GO" id="GO:0005524">
    <property type="term" value="F:ATP binding"/>
    <property type="evidence" value="ECO:0007669"/>
    <property type="project" value="UniProtKB-UniRule"/>
</dbReference>
<dbReference type="Pfam" id="PF18376">
    <property type="entry name" value="MDD_C"/>
    <property type="match status" value="1"/>
</dbReference>
<dbReference type="OrthoDB" id="10253702at2759"/>
<name>A0A899FSY7_9ASCO</name>
<evidence type="ECO:0000256" key="9">
    <source>
        <dbReference type="ARBA" id="ARBA00023098"/>
    </source>
</evidence>
<keyword evidence="19" id="KW-1185">Reference proteome</keyword>
<dbReference type="Gene3D" id="3.30.230.10">
    <property type="match status" value="1"/>
</dbReference>
<keyword evidence="11 15" id="KW-0753">Steroid metabolism</keyword>
<dbReference type="GO" id="GO:0004163">
    <property type="term" value="F:diphosphomevalonate decarboxylase activity"/>
    <property type="evidence" value="ECO:0007669"/>
    <property type="project" value="UniProtKB-UniRule"/>
</dbReference>
<proteinExistence type="inferred from homology"/>
<protein>
    <recommendedName>
        <fullName evidence="3 14">Diphosphomevalonate decarboxylase</fullName>
        <ecNumber evidence="3 14">4.1.1.33</ecNumber>
    </recommendedName>
</protein>
<evidence type="ECO:0000313" key="19">
    <source>
        <dbReference type="Proteomes" id="UP000663699"/>
    </source>
</evidence>
<keyword evidence="4 15" id="KW-0444">Lipid biosynthesis</keyword>
<evidence type="ECO:0000256" key="5">
    <source>
        <dbReference type="ARBA" id="ARBA00022741"/>
    </source>
</evidence>
<sequence>MHRKSFKAPVNIAVIKYWGKRDKELNLPMNGSLSVTLSLSKLYTLTTIACSKDFKNDRFWLNGREEKDLSDRMKTCLSLLRSLRYSKETKDSALERLSQQYLHIVSENNFPTAAGLASSASGYAALIKGIAELYELDQSLEELSCIARRGSGSACRSLMGGFVLWRMGVLEDGSDSYAQQIASKSQWEDLCVLIIIVSSSSKKVSSTEGMQATVSTSSLFQYRVKHVDFNIKKMENAIKHKDFESFAQLTMKDSNQFHATCLDTFPPVFYLNDVSTSLIQLVHEINRLSKKTIAAYTFDAGPNAVIYFLKENEDLLLGTLHDCLSTVDGWSYKYNDIKLDISNDFFFPIYGKVNKVIITEIGDGTAQTSESLIDSNGYPIYNHNSKEEA</sequence>
<keyword evidence="8 15" id="KW-0756">Sterol biosynthesis</keyword>
<comment type="similarity">
    <text evidence="2 14 15">Belongs to the diphosphomevalonate decarboxylase family.</text>
</comment>
<dbReference type="InterPro" id="IPR036554">
    <property type="entry name" value="GHMP_kinase_C_sf"/>
</dbReference>
<dbReference type="GO" id="GO:0005829">
    <property type="term" value="C:cytosol"/>
    <property type="evidence" value="ECO:0007669"/>
    <property type="project" value="InterPro"/>
</dbReference>
<dbReference type="SUPFAM" id="SSF54211">
    <property type="entry name" value="Ribosomal protein S5 domain 2-like"/>
    <property type="match status" value="1"/>
</dbReference>
<keyword evidence="5 14" id="KW-0547">Nucleotide-binding</keyword>
<evidence type="ECO:0000256" key="13">
    <source>
        <dbReference type="ARBA" id="ARBA00048416"/>
    </source>
</evidence>
<organism evidence="18 19">
    <name type="scientific">Pneumocystis wakefieldiae</name>
    <dbReference type="NCBI Taxonomy" id="38082"/>
    <lineage>
        <taxon>Eukaryota</taxon>
        <taxon>Fungi</taxon>
        <taxon>Dikarya</taxon>
        <taxon>Ascomycota</taxon>
        <taxon>Taphrinomycotina</taxon>
        <taxon>Pneumocystomycetes</taxon>
        <taxon>Pneumocystaceae</taxon>
        <taxon>Pneumocystis</taxon>
    </lineage>
</organism>
<dbReference type="InterPro" id="IPR020568">
    <property type="entry name" value="Ribosomal_Su5_D2-typ_SF"/>
</dbReference>
<evidence type="ECO:0000256" key="12">
    <source>
        <dbReference type="ARBA" id="ARBA00023239"/>
    </source>
</evidence>
<feature type="domain" description="Mvd1 C-terminal" evidence="16">
    <location>
        <begin position="192"/>
        <end position="364"/>
    </location>
</feature>
<evidence type="ECO:0000256" key="10">
    <source>
        <dbReference type="ARBA" id="ARBA00023166"/>
    </source>
</evidence>
<dbReference type="Pfam" id="PF22700">
    <property type="entry name" value="MVD-like_N"/>
    <property type="match status" value="1"/>
</dbReference>
<dbReference type="PIRSF" id="PIRSF015950">
    <property type="entry name" value="Mev_P_decrbx"/>
    <property type="match status" value="1"/>
</dbReference>
<dbReference type="EMBL" id="CP054535">
    <property type="protein sequence ID" value="QSL64881.1"/>
    <property type="molecule type" value="Genomic_DNA"/>
</dbReference>
<comment type="pathway">
    <text evidence="1 15">Isoprenoid biosynthesis; isopentenyl diphosphate biosynthesis via mevalonate pathway; isopentenyl diphosphate from (R)-mevalonate: step 3/3.</text>
</comment>
<dbReference type="InterPro" id="IPR014721">
    <property type="entry name" value="Ribsml_uS5_D2-typ_fold_subgr"/>
</dbReference>
<keyword evidence="10 15" id="KW-1207">Sterol metabolism</keyword>
<dbReference type="InterPro" id="IPR053859">
    <property type="entry name" value="MVD-like_N"/>
</dbReference>
<dbReference type="AlphaFoldDB" id="A0A899FSY7"/>
<feature type="domain" description="Diphosphomevalonate decarboxylase-like N-terminal" evidence="17">
    <location>
        <begin position="8"/>
        <end position="178"/>
    </location>
</feature>
<evidence type="ECO:0000256" key="4">
    <source>
        <dbReference type="ARBA" id="ARBA00022516"/>
    </source>
</evidence>
<dbReference type="PANTHER" id="PTHR10977">
    <property type="entry name" value="DIPHOSPHOMEVALONATE DECARBOXYLASE"/>
    <property type="match status" value="1"/>
</dbReference>
<evidence type="ECO:0000313" key="18">
    <source>
        <dbReference type="EMBL" id="QSL64881.1"/>
    </source>
</evidence>
<dbReference type="GO" id="GO:0019287">
    <property type="term" value="P:isopentenyl diphosphate biosynthetic process, mevalonate pathway"/>
    <property type="evidence" value="ECO:0007669"/>
    <property type="project" value="UniProtKB-UniRule"/>
</dbReference>
<dbReference type="Proteomes" id="UP000663699">
    <property type="component" value="Chromosome 4"/>
</dbReference>
<comment type="catalytic activity">
    <reaction evidence="13">
        <text>(R)-5-diphosphomevalonate + ATP = isopentenyl diphosphate + ADP + phosphate + CO2</text>
        <dbReference type="Rhea" id="RHEA:23732"/>
        <dbReference type="ChEBI" id="CHEBI:16526"/>
        <dbReference type="ChEBI" id="CHEBI:30616"/>
        <dbReference type="ChEBI" id="CHEBI:43474"/>
        <dbReference type="ChEBI" id="CHEBI:57557"/>
        <dbReference type="ChEBI" id="CHEBI:128769"/>
        <dbReference type="ChEBI" id="CHEBI:456216"/>
        <dbReference type="EC" id="4.1.1.33"/>
    </reaction>
    <physiologicalReaction direction="left-to-right" evidence="13">
        <dbReference type="Rhea" id="RHEA:23733"/>
    </physiologicalReaction>
</comment>
<dbReference type="SUPFAM" id="SSF55060">
    <property type="entry name" value="GHMP Kinase, C-terminal domain"/>
    <property type="match status" value="1"/>
</dbReference>
<evidence type="ECO:0000259" key="16">
    <source>
        <dbReference type="Pfam" id="PF18376"/>
    </source>
</evidence>
<gene>
    <name evidence="18" type="ORF">MERGE_002185</name>
</gene>
<dbReference type="FunFam" id="3.30.230.10:FF:000018">
    <property type="entry name" value="Diphosphomevalonate decarboxylase"/>
    <property type="match status" value="1"/>
</dbReference>
<keyword evidence="12 14" id="KW-0456">Lyase</keyword>
<evidence type="ECO:0000256" key="1">
    <source>
        <dbReference type="ARBA" id="ARBA00005055"/>
    </source>
</evidence>
<evidence type="ECO:0000256" key="6">
    <source>
        <dbReference type="ARBA" id="ARBA00022840"/>
    </source>
</evidence>
<dbReference type="Gene3D" id="3.30.70.890">
    <property type="entry name" value="GHMP kinase, C-terminal domain"/>
    <property type="match status" value="1"/>
</dbReference>
<dbReference type="PANTHER" id="PTHR10977:SF3">
    <property type="entry name" value="DIPHOSPHOMEVALONATE DECARBOXYLASE"/>
    <property type="match status" value="1"/>
</dbReference>
<dbReference type="InterPro" id="IPR029765">
    <property type="entry name" value="Mev_diP_decarb"/>
</dbReference>
<evidence type="ECO:0000256" key="15">
    <source>
        <dbReference type="RuleBase" id="RU363086"/>
    </source>
</evidence>
<dbReference type="InterPro" id="IPR005935">
    <property type="entry name" value="Mev_decarb"/>
</dbReference>
<evidence type="ECO:0000256" key="14">
    <source>
        <dbReference type="PIRNR" id="PIRNR015950"/>
    </source>
</evidence>
<keyword evidence="7 15" id="KW-0752">Steroid biosynthesis</keyword>
<keyword evidence="6 14" id="KW-0067">ATP-binding</keyword>
<evidence type="ECO:0000256" key="3">
    <source>
        <dbReference type="ARBA" id="ARBA00012296"/>
    </source>
</evidence>
<dbReference type="GO" id="GO:0016126">
    <property type="term" value="P:sterol biosynthetic process"/>
    <property type="evidence" value="ECO:0007669"/>
    <property type="project" value="UniProtKB-KW"/>
</dbReference>
<evidence type="ECO:0000256" key="2">
    <source>
        <dbReference type="ARBA" id="ARBA00008831"/>
    </source>
</evidence>
<evidence type="ECO:0000259" key="17">
    <source>
        <dbReference type="Pfam" id="PF22700"/>
    </source>
</evidence>
<dbReference type="EC" id="4.1.1.33" evidence="3 14"/>
<keyword evidence="9 14" id="KW-0443">Lipid metabolism</keyword>
<evidence type="ECO:0000256" key="7">
    <source>
        <dbReference type="ARBA" id="ARBA00022955"/>
    </source>
</evidence>
<reference evidence="18" key="1">
    <citation type="submission" date="2020-06" db="EMBL/GenBank/DDBJ databases">
        <title>Genomes of multiple members of Pneumocystis genus reveal paths to human pathogen Pneumocystis jirovecii.</title>
        <authorList>
            <person name="Cisse O.H."/>
            <person name="Ma L."/>
            <person name="Dekker J."/>
            <person name="Khil P."/>
            <person name="Jo J."/>
            <person name="Brenchley J."/>
            <person name="Blair R."/>
            <person name="Pahar B."/>
            <person name="Chabe M."/>
            <person name="Van Rompay K.A."/>
            <person name="Keesler R."/>
            <person name="Sukura A."/>
            <person name="Hirsch V."/>
            <person name="Kutty G."/>
            <person name="Liu Y."/>
            <person name="Peng L."/>
            <person name="Chen J."/>
            <person name="Song J."/>
            <person name="Weissenbacher-Lang C."/>
            <person name="Xu J."/>
            <person name="Upham N.S."/>
            <person name="Stajich J.E."/>
            <person name="Cuomo C.A."/>
            <person name="Cushion M.T."/>
            <person name="Kovacs J.A."/>
        </authorList>
    </citation>
    <scope>NUCLEOTIDE SEQUENCE</scope>
    <source>
        <strain evidence="18">2A</strain>
    </source>
</reference>
<evidence type="ECO:0000256" key="8">
    <source>
        <dbReference type="ARBA" id="ARBA00023011"/>
    </source>
</evidence>
<dbReference type="UniPathway" id="UPA00057">
    <property type="reaction ID" value="UER00100"/>
</dbReference>
<dbReference type="NCBIfam" id="TIGR01240">
    <property type="entry name" value="mevDPdecarb"/>
    <property type="match status" value="1"/>
</dbReference>
<evidence type="ECO:0000256" key="11">
    <source>
        <dbReference type="ARBA" id="ARBA00023221"/>
    </source>
</evidence>
<dbReference type="InterPro" id="IPR041431">
    <property type="entry name" value="Mvd1_C"/>
</dbReference>
<accession>A0A899FSY7</accession>